<name>A0A1L6FG76_9RHOO</name>
<gene>
    <name evidence="2" type="ORF">Tchl_3112</name>
</gene>
<accession>A0A1L6FG76</accession>
<feature type="region of interest" description="Disordered" evidence="1">
    <location>
        <begin position="66"/>
        <end position="102"/>
    </location>
</feature>
<dbReference type="KEGG" id="tcl:Tchl_3112"/>
<evidence type="ECO:0000313" key="2">
    <source>
        <dbReference type="EMBL" id="APR05925.1"/>
    </source>
</evidence>
<reference evidence="2 3" key="1">
    <citation type="submission" date="2016-12" db="EMBL/GenBank/DDBJ databases">
        <title>Complete genome sequence of Thauera chlorobenzoica, a Betaproteobacterium degrading haloaromatics anaerobically to CO2 and halides.</title>
        <authorList>
            <person name="Goris T."/>
            <person name="Mergelsberg M."/>
            <person name="Boll M."/>
        </authorList>
    </citation>
    <scope>NUCLEOTIDE SEQUENCE [LARGE SCALE GENOMIC DNA]</scope>
    <source>
        <strain evidence="2 3">3CB1</strain>
    </source>
</reference>
<organism evidence="2 3">
    <name type="scientific">Thauera chlorobenzoica</name>
    <dbReference type="NCBI Taxonomy" id="96773"/>
    <lineage>
        <taxon>Bacteria</taxon>
        <taxon>Pseudomonadati</taxon>
        <taxon>Pseudomonadota</taxon>
        <taxon>Betaproteobacteria</taxon>
        <taxon>Rhodocyclales</taxon>
        <taxon>Zoogloeaceae</taxon>
        <taxon>Thauera</taxon>
    </lineage>
</organism>
<dbReference type="AlphaFoldDB" id="A0A1L6FG76"/>
<evidence type="ECO:0000313" key="3">
    <source>
        <dbReference type="Proteomes" id="UP000185739"/>
    </source>
</evidence>
<dbReference type="STRING" id="96773.Tchl_3112"/>
<proteinExistence type="predicted"/>
<sequence length="102" mass="11412">MLVRCEDLDSLIQLIANAQQQAIAAMVARRHRLLTVLVSERQRLQLEMPMVRPNIEAMIESIRARSTTRSKRKLPDMCASTTGRSRSCCARPAASTRLPAPP</sequence>
<evidence type="ECO:0000256" key="1">
    <source>
        <dbReference type="SAM" id="MobiDB-lite"/>
    </source>
</evidence>
<dbReference type="EMBL" id="CP018839">
    <property type="protein sequence ID" value="APR05925.1"/>
    <property type="molecule type" value="Genomic_DNA"/>
</dbReference>
<dbReference type="Proteomes" id="UP000185739">
    <property type="component" value="Chromosome"/>
</dbReference>
<protein>
    <submittedName>
        <fullName evidence="2">Uncharacterized protein</fullName>
    </submittedName>
</protein>
<keyword evidence="3" id="KW-1185">Reference proteome</keyword>